<name>A0ABN1TGZ9_9ACTN</name>
<proteinExistence type="predicted"/>
<gene>
    <name evidence="1" type="ORF">GCM10009663_30000</name>
</gene>
<accession>A0ABN1TGZ9</accession>
<keyword evidence="2" id="KW-1185">Reference proteome</keyword>
<organism evidence="1 2">
    <name type="scientific">Kitasatospora arboriphila</name>
    <dbReference type="NCBI Taxonomy" id="258052"/>
    <lineage>
        <taxon>Bacteria</taxon>
        <taxon>Bacillati</taxon>
        <taxon>Actinomycetota</taxon>
        <taxon>Actinomycetes</taxon>
        <taxon>Kitasatosporales</taxon>
        <taxon>Streptomycetaceae</taxon>
        <taxon>Kitasatospora</taxon>
    </lineage>
</organism>
<evidence type="ECO:0000313" key="1">
    <source>
        <dbReference type="EMBL" id="GAA1084422.1"/>
    </source>
</evidence>
<sequence length="220" mass="24524">MRLPIQVHRARLGVQEHRVIRPRGAVERAVLLDQDHVLNGWFDRGAARTVGGLWLLAARSPRSLVHLPIRGNRLPGAFAPAAGGDERLDLVLVHHSLQFAPSRWKELRARLGAGVPRTADLPEAEGPAAEVPDTALEERHHREFRDRFHQHVVAGTLFMTGSARAFRETADRFLDVARHGPAHVRAHPASPHYCAEIHYLEGLVADGRGLHLEYCEDWAA</sequence>
<reference evidence="1 2" key="1">
    <citation type="journal article" date="2019" name="Int. J. Syst. Evol. Microbiol.">
        <title>The Global Catalogue of Microorganisms (GCM) 10K type strain sequencing project: providing services to taxonomists for standard genome sequencing and annotation.</title>
        <authorList>
            <consortium name="The Broad Institute Genomics Platform"/>
            <consortium name="The Broad Institute Genome Sequencing Center for Infectious Disease"/>
            <person name="Wu L."/>
            <person name="Ma J."/>
        </authorList>
    </citation>
    <scope>NUCLEOTIDE SEQUENCE [LARGE SCALE GENOMIC DNA]</scope>
    <source>
        <strain evidence="1 2">JCM 13002</strain>
    </source>
</reference>
<protein>
    <submittedName>
        <fullName evidence="1">Uncharacterized protein</fullName>
    </submittedName>
</protein>
<evidence type="ECO:0000313" key="2">
    <source>
        <dbReference type="Proteomes" id="UP001499987"/>
    </source>
</evidence>
<dbReference type="EMBL" id="BAAALD010000024">
    <property type="protein sequence ID" value="GAA1084422.1"/>
    <property type="molecule type" value="Genomic_DNA"/>
</dbReference>
<comment type="caution">
    <text evidence="1">The sequence shown here is derived from an EMBL/GenBank/DDBJ whole genome shotgun (WGS) entry which is preliminary data.</text>
</comment>
<dbReference type="Proteomes" id="UP001499987">
    <property type="component" value="Unassembled WGS sequence"/>
</dbReference>